<proteinExistence type="predicted"/>
<keyword evidence="2" id="KW-1185">Reference proteome</keyword>
<feature type="non-terminal residue" evidence="1">
    <location>
        <position position="1"/>
    </location>
</feature>
<evidence type="ECO:0000313" key="2">
    <source>
        <dbReference type="Proteomes" id="UP000054776"/>
    </source>
</evidence>
<dbReference type="EMBL" id="JYDH01003837">
    <property type="protein sequence ID" value="KRY05121.1"/>
    <property type="molecule type" value="Genomic_DNA"/>
</dbReference>
<evidence type="ECO:0000313" key="1">
    <source>
        <dbReference type="EMBL" id="KRY05121.1"/>
    </source>
</evidence>
<accession>A0A0V0YY37</accession>
<comment type="caution">
    <text evidence="1">The sequence shown here is derived from an EMBL/GenBank/DDBJ whole genome shotgun (WGS) entry which is preliminary data.</text>
</comment>
<reference evidence="1 2" key="1">
    <citation type="submission" date="2015-01" db="EMBL/GenBank/DDBJ databases">
        <title>Evolution of Trichinella species and genotypes.</title>
        <authorList>
            <person name="Korhonen P.K."/>
            <person name="Edoardo P."/>
            <person name="Giuseppe L.R."/>
            <person name="Gasser R.B."/>
        </authorList>
    </citation>
    <scope>NUCLEOTIDE SEQUENCE [LARGE SCALE GENOMIC DNA]</scope>
    <source>
        <strain evidence="1">ISS3</strain>
    </source>
</reference>
<gene>
    <name evidence="1" type="ORF">T01_5132</name>
</gene>
<organism evidence="1 2">
    <name type="scientific">Trichinella spiralis</name>
    <name type="common">Trichina worm</name>
    <dbReference type="NCBI Taxonomy" id="6334"/>
    <lineage>
        <taxon>Eukaryota</taxon>
        <taxon>Metazoa</taxon>
        <taxon>Ecdysozoa</taxon>
        <taxon>Nematoda</taxon>
        <taxon>Enoplea</taxon>
        <taxon>Dorylaimia</taxon>
        <taxon>Trichinellida</taxon>
        <taxon>Trichinellidae</taxon>
        <taxon>Trichinella</taxon>
    </lineage>
</organism>
<protein>
    <submittedName>
        <fullName evidence="1">Uncharacterized protein</fullName>
    </submittedName>
</protein>
<feature type="non-terminal residue" evidence="1">
    <location>
        <position position="41"/>
    </location>
</feature>
<dbReference type="Proteomes" id="UP000054776">
    <property type="component" value="Unassembled WGS sequence"/>
</dbReference>
<name>A0A0V0YY37_TRISP</name>
<dbReference type="InParanoid" id="A0A0V0YY37"/>
<dbReference type="AlphaFoldDB" id="A0A0V0YY37"/>
<sequence>LSTRVVTDMVAVIQENSRTIRQTLSLLQGKAKNRYTNTEHS</sequence>